<evidence type="ECO:0000313" key="1">
    <source>
        <dbReference type="EMBL" id="BDZ76503.1"/>
    </source>
</evidence>
<gene>
    <name evidence="1" type="ORF">Lac1_06860</name>
</gene>
<keyword evidence="2" id="KW-1185">Reference proteome</keyword>
<dbReference type="EMBL" id="AP027742">
    <property type="protein sequence ID" value="BDZ76503.1"/>
    <property type="molecule type" value="Genomic_DNA"/>
</dbReference>
<protein>
    <submittedName>
        <fullName evidence="1">Uncharacterized protein</fullName>
    </submittedName>
</protein>
<name>A0ABM8I8Z7_9FIRM</name>
<dbReference type="RefSeq" id="WP_316266230.1">
    <property type="nucleotide sequence ID" value="NZ_AP027742.1"/>
</dbReference>
<reference evidence="2" key="1">
    <citation type="journal article" date="2023" name="Int. J. Syst. Evol. Microbiol.">
        <title>Claveliimonas bilis gen. nov., sp. nov., deoxycholic acid-producing bacteria isolated from human faeces, and reclassification of Sellimonas monacensis Zenner et al. 2021 as Claveliimonas monacensis comb. nov.</title>
        <authorList>
            <person name="Hisatomi A."/>
            <person name="Kastawa N.W.E.P.G."/>
            <person name="Song I."/>
            <person name="Ohkuma M."/>
            <person name="Fukiya S."/>
            <person name="Sakamoto M."/>
        </authorList>
    </citation>
    <scope>NUCLEOTIDE SEQUENCE [LARGE SCALE GENOMIC DNA]</scope>
    <source>
        <strain evidence="2">12BBH14</strain>
    </source>
</reference>
<dbReference type="Proteomes" id="UP001305815">
    <property type="component" value="Chromosome"/>
</dbReference>
<accession>A0ABM8I8Z7</accession>
<sequence length="64" mass="7508">MIVDIIKVVADSYQMAYKNKLTTSVSNYLKTDTKYYDEIVPKFVDALSMLIGQDLKYTMDIFKW</sequence>
<organism evidence="1 2">
    <name type="scientific">Claveliimonas bilis</name>
    <dbReference type="NCBI Taxonomy" id="3028070"/>
    <lineage>
        <taxon>Bacteria</taxon>
        <taxon>Bacillati</taxon>
        <taxon>Bacillota</taxon>
        <taxon>Clostridia</taxon>
        <taxon>Lachnospirales</taxon>
        <taxon>Lachnospiraceae</taxon>
        <taxon>Claveliimonas</taxon>
    </lineage>
</organism>
<proteinExistence type="predicted"/>
<evidence type="ECO:0000313" key="2">
    <source>
        <dbReference type="Proteomes" id="UP001305815"/>
    </source>
</evidence>